<feature type="region of interest" description="Disordered" evidence="1">
    <location>
        <begin position="222"/>
        <end position="259"/>
    </location>
</feature>
<gene>
    <name evidence="3" type="ORF">MKW98_012922</name>
</gene>
<keyword evidence="2" id="KW-0812">Transmembrane</keyword>
<dbReference type="PANTHER" id="PTHR34188:SF5">
    <property type="entry name" value="OS05G0131900 PROTEIN"/>
    <property type="match status" value="1"/>
</dbReference>
<feature type="transmembrane region" description="Helical" evidence="2">
    <location>
        <begin position="173"/>
        <end position="191"/>
    </location>
</feature>
<dbReference type="EMBL" id="JAJJMB010010359">
    <property type="protein sequence ID" value="KAI3909185.1"/>
    <property type="molecule type" value="Genomic_DNA"/>
</dbReference>
<accession>A0AAD4SIB9</accession>
<evidence type="ECO:0008006" key="5">
    <source>
        <dbReference type="Google" id="ProtNLM"/>
    </source>
</evidence>
<dbReference type="PANTHER" id="PTHR34188">
    <property type="entry name" value="OS01G0299500 PROTEIN"/>
    <property type="match status" value="1"/>
</dbReference>
<dbReference type="Proteomes" id="UP001202328">
    <property type="component" value="Unassembled WGS sequence"/>
</dbReference>
<protein>
    <recommendedName>
        <fullName evidence="5">Transmembrane protein</fullName>
    </recommendedName>
</protein>
<keyword evidence="2" id="KW-1133">Transmembrane helix</keyword>
<proteinExistence type="predicted"/>
<evidence type="ECO:0000313" key="3">
    <source>
        <dbReference type="EMBL" id="KAI3909185.1"/>
    </source>
</evidence>
<feature type="region of interest" description="Disordered" evidence="1">
    <location>
        <begin position="89"/>
        <end position="133"/>
    </location>
</feature>
<keyword evidence="2" id="KW-0472">Membrane</keyword>
<feature type="compositionally biased region" description="Basic residues" evidence="1">
    <location>
        <begin position="106"/>
        <end position="117"/>
    </location>
</feature>
<reference evidence="3" key="1">
    <citation type="submission" date="2022-04" db="EMBL/GenBank/DDBJ databases">
        <title>A functionally conserved STORR gene fusion in Papaver species that diverged 16.8 million years ago.</title>
        <authorList>
            <person name="Catania T."/>
        </authorList>
    </citation>
    <scope>NUCLEOTIDE SEQUENCE</scope>
    <source>
        <strain evidence="3">S-188037</strain>
    </source>
</reference>
<evidence type="ECO:0000256" key="1">
    <source>
        <dbReference type="SAM" id="MobiDB-lite"/>
    </source>
</evidence>
<name>A0AAD4SIB9_9MAGN</name>
<evidence type="ECO:0000313" key="4">
    <source>
        <dbReference type="Proteomes" id="UP001202328"/>
    </source>
</evidence>
<dbReference type="AlphaFoldDB" id="A0AAD4SIB9"/>
<comment type="caution">
    <text evidence="3">The sequence shown here is derived from an EMBL/GenBank/DDBJ whole genome shotgun (WGS) entry which is preliminary data.</text>
</comment>
<evidence type="ECO:0000256" key="2">
    <source>
        <dbReference type="SAM" id="Phobius"/>
    </source>
</evidence>
<keyword evidence="4" id="KW-1185">Reference proteome</keyword>
<organism evidence="3 4">
    <name type="scientific">Papaver atlanticum</name>
    <dbReference type="NCBI Taxonomy" id="357466"/>
    <lineage>
        <taxon>Eukaryota</taxon>
        <taxon>Viridiplantae</taxon>
        <taxon>Streptophyta</taxon>
        <taxon>Embryophyta</taxon>
        <taxon>Tracheophyta</taxon>
        <taxon>Spermatophyta</taxon>
        <taxon>Magnoliopsida</taxon>
        <taxon>Ranunculales</taxon>
        <taxon>Papaveraceae</taxon>
        <taxon>Papaveroideae</taxon>
        <taxon>Papaver</taxon>
    </lineage>
</organism>
<sequence>MDLKEQNEVLIDLENGGGNEEKAVALIANNKEQEQQQEPISSKARNLLDRVWNGILASSIEVITGGEDGGKNTVANGDLENGGEVVEKKSLLQGGGEDTLSPLLVGKKKEKKSKSKVAPKPPRPPRGPSLDAADQKLIREISELAMLKRARIERMRAHKKMKASKAASSNSNMYAMIITVMFCLVIIVQGLSSRGSSQLSFQGSPQSAVAMRGGKLISVQYLKNKSAPGTDGPGSASPSLVEQVSGPGANEEGRSRVAG</sequence>